<sequence>MPRIRTIKPEFFRSPDTAAASPVARLLYIAMWCWADDFGRGEADLKALEGFAFPNDDVHELSGGTSENFRQLLTEVVETFGVVLYITGGRPYYLIPSWQDHQRNERSAKPKYPGPDEGVTCTVDEIGGKRRKFRRDPAELPATSGPGTGEQGNRGTEEQGIPPAVPEATHQGSREVAQRGTRASRRIADLNATSRSAEADRFAAEFNRWAGGGIPSQMRIEVAQEVDQLIADGISPHQIAEGVKAWHGSDRVYASQIPHFVAKAARSSEPDPKPTKATLRAVDTLAATEALIAEFRESA</sequence>
<proteinExistence type="predicted"/>
<dbReference type="KEGG" id="vg:77929326"/>
<evidence type="ECO:0000256" key="1">
    <source>
        <dbReference type="SAM" id="MobiDB-lite"/>
    </source>
</evidence>
<protein>
    <submittedName>
        <fullName evidence="2">Helix-turn-helix DNA binding domain protein</fullName>
    </submittedName>
</protein>
<accession>A0A7L7SIP1</accession>
<dbReference type="RefSeq" id="YP_010653491.1">
    <property type="nucleotide sequence ID" value="NC_070798.1"/>
</dbReference>
<evidence type="ECO:0000313" key="2">
    <source>
        <dbReference type="EMBL" id="QOC55990.1"/>
    </source>
</evidence>
<name>A0A7L7SIP1_9CAUD</name>
<dbReference type="EMBL" id="MT771342">
    <property type="protein sequence ID" value="QOC55990.1"/>
    <property type="molecule type" value="Genomic_DNA"/>
</dbReference>
<reference evidence="2 3" key="1">
    <citation type="submission" date="2020-07" db="EMBL/GenBank/DDBJ databases">
        <authorList>
            <person name="McAllister N."/>
            <person name="Young J."/>
            <person name="Gollmer S."/>
            <person name="Akhtar Z.M."/>
            <person name="Amr M."/>
            <person name="Desai R.P."/>
            <person name="Lewis C.M."/>
            <person name="Oday Z.S."/>
            <person name="Robertson L.A."/>
            <person name="Yannam M.R."/>
            <person name="Butela K.A."/>
            <person name="Garlena R.A."/>
            <person name="Russell D.A."/>
            <person name="Pope W.H."/>
            <person name="Jacobs-Sera D."/>
            <person name="Hatfull G.F."/>
        </authorList>
    </citation>
    <scope>NUCLEOTIDE SEQUENCE [LARGE SCALE GENOMIC DNA]</scope>
</reference>
<organism evidence="2 3">
    <name type="scientific">Gordonia phage Matteo</name>
    <dbReference type="NCBI Taxonomy" id="2759392"/>
    <lineage>
        <taxon>Viruses</taxon>
        <taxon>Duplodnaviria</taxon>
        <taxon>Heunggongvirae</taxon>
        <taxon>Uroviricota</taxon>
        <taxon>Caudoviricetes</taxon>
        <taxon>Attisvirus</taxon>
        <taxon>Attisvirus matteo</taxon>
    </lineage>
</organism>
<feature type="region of interest" description="Disordered" evidence="1">
    <location>
        <begin position="104"/>
        <end position="186"/>
    </location>
</feature>
<dbReference type="Proteomes" id="UP000516550">
    <property type="component" value="Genome"/>
</dbReference>
<dbReference type="GeneID" id="77929326"/>
<keyword evidence="3" id="KW-1185">Reference proteome</keyword>
<gene>
    <name evidence="2" type="primary">60</name>
    <name evidence="2" type="ORF">SEA_MATTEO_60</name>
</gene>
<evidence type="ECO:0000313" key="3">
    <source>
        <dbReference type="Proteomes" id="UP000516550"/>
    </source>
</evidence>